<dbReference type="RefSeq" id="WP_021288137.1">
    <property type="nucleotide sequence ID" value="NZ_AUPZ01000013.1"/>
</dbReference>
<evidence type="ECO:0000313" key="13">
    <source>
        <dbReference type="EMBL" id="EQB35498.1"/>
    </source>
</evidence>
<dbReference type="InterPro" id="IPR003661">
    <property type="entry name" value="HisK_dim/P_dom"/>
</dbReference>
<dbReference type="Pfam" id="PF00672">
    <property type="entry name" value="HAMP"/>
    <property type="match status" value="1"/>
</dbReference>
<dbReference type="EC" id="2.7.13.3" evidence="3"/>
<dbReference type="InterPro" id="IPR003594">
    <property type="entry name" value="HATPase_dom"/>
</dbReference>
<keyword evidence="6 10" id="KW-0812">Transmembrane</keyword>
<name>T0KQB1_9BACT</name>
<feature type="domain" description="HAMP" evidence="12">
    <location>
        <begin position="148"/>
        <end position="200"/>
    </location>
</feature>
<dbReference type="NCBIfam" id="NF038389">
    <property type="entry name" value="ArsS_fam_HK"/>
    <property type="match status" value="1"/>
</dbReference>
<evidence type="ECO:0000256" key="9">
    <source>
        <dbReference type="ARBA" id="ARBA00023136"/>
    </source>
</evidence>
<proteinExistence type="predicted"/>
<dbReference type="InterPro" id="IPR050398">
    <property type="entry name" value="HssS/ArlS-like"/>
</dbReference>
<dbReference type="GO" id="GO:0000155">
    <property type="term" value="F:phosphorelay sensor kinase activity"/>
    <property type="evidence" value="ECO:0007669"/>
    <property type="project" value="InterPro"/>
</dbReference>
<dbReference type="Proteomes" id="UP000015520">
    <property type="component" value="Unassembled WGS sequence"/>
</dbReference>
<evidence type="ECO:0000256" key="10">
    <source>
        <dbReference type="SAM" id="Phobius"/>
    </source>
</evidence>
<dbReference type="InterPro" id="IPR003660">
    <property type="entry name" value="HAMP_dom"/>
</dbReference>
<dbReference type="Pfam" id="PF02518">
    <property type="entry name" value="HATPase_c"/>
    <property type="match status" value="1"/>
</dbReference>
<evidence type="ECO:0000259" key="11">
    <source>
        <dbReference type="PROSITE" id="PS50109"/>
    </source>
</evidence>
<keyword evidence="9 10" id="KW-0472">Membrane</keyword>
<evidence type="ECO:0000256" key="5">
    <source>
        <dbReference type="ARBA" id="ARBA00022679"/>
    </source>
</evidence>
<dbReference type="InterPro" id="IPR005467">
    <property type="entry name" value="His_kinase_dom"/>
</dbReference>
<dbReference type="PROSITE" id="PS50109">
    <property type="entry name" value="HIS_KIN"/>
    <property type="match status" value="1"/>
</dbReference>
<evidence type="ECO:0000259" key="12">
    <source>
        <dbReference type="PROSITE" id="PS50885"/>
    </source>
</evidence>
<feature type="transmembrane region" description="Helical" evidence="10">
    <location>
        <begin position="7"/>
        <end position="25"/>
    </location>
</feature>
<dbReference type="EMBL" id="AUPZ01000013">
    <property type="protein sequence ID" value="EQB35498.1"/>
    <property type="molecule type" value="Genomic_DNA"/>
</dbReference>
<keyword evidence="4" id="KW-0597">Phosphoprotein</keyword>
<keyword evidence="14" id="KW-1185">Reference proteome</keyword>
<dbReference type="Gene3D" id="1.10.287.130">
    <property type="match status" value="1"/>
</dbReference>
<dbReference type="OrthoDB" id="9812241at2"/>
<evidence type="ECO:0000256" key="4">
    <source>
        <dbReference type="ARBA" id="ARBA00022553"/>
    </source>
</evidence>
<dbReference type="AlphaFoldDB" id="T0KQB1"/>
<keyword evidence="7" id="KW-0418">Kinase</keyword>
<dbReference type="SMART" id="SM00304">
    <property type="entry name" value="HAMP"/>
    <property type="match status" value="1"/>
</dbReference>
<dbReference type="SMART" id="SM00387">
    <property type="entry name" value="HATPase_c"/>
    <property type="match status" value="1"/>
</dbReference>
<protein>
    <recommendedName>
        <fullName evidence="3">histidine kinase</fullName>
        <ecNumber evidence="3">2.7.13.3</ecNumber>
    </recommendedName>
</protein>
<dbReference type="Gene3D" id="3.30.565.10">
    <property type="entry name" value="Histidine kinase-like ATPase, C-terminal domain"/>
    <property type="match status" value="1"/>
</dbReference>
<dbReference type="CDD" id="cd06225">
    <property type="entry name" value="HAMP"/>
    <property type="match status" value="1"/>
</dbReference>
<dbReference type="SUPFAM" id="SSF158472">
    <property type="entry name" value="HAMP domain-like"/>
    <property type="match status" value="1"/>
</dbReference>
<evidence type="ECO:0000313" key="14">
    <source>
        <dbReference type="Proteomes" id="UP000015520"/>
    </source>
</evidence>
<evidence type="ECO:0000256" key="6">
    <source>
        <dbReference type="ARBA" id="ARBA00022692"/>
    </source>
</evidence>
<organism evidence="13 14">
    <name type="scientific">Sulfurimonas hongkongensis</name>
    <dbReference type="NCBI Taxonomy" id="1172190"/>
    <lineage>
        <taxon>Bacteria</taxon>
        <taxon>Pseudomonadati</taxon>
        <taxon>Campylobacterota</taxon>
        <taxon>Epsilonproteobacteria</taxon>
        <taxon>Campylobacterales</taxon>
        <taxon>Sulfurimonadaceae</taxon>
        <taxon>Sulfurimonas</taxon>
    </lineage>
</organism>
<dbReference type="SUPFAM" id="SSF47384">
    <property type="entry name" value="Homodimeric domain of signal transducing histidine kinase"/>
    <property type="match status" value="1"/>
</dbReference>
<feature type="transmembrane region" description="Helical" evidence="10">
    <location>
        <begin position="131"/>
        <end position="151"/>
    </location>
</feature>
<dbReference type="PROSITE" id="PS50885">
    <property type="entry name" value="HAMP"/>
    <property type="match status" value="1"/>
</dbReference>
<keyword evidence="8 10" id="KW-1133">Transmembrane helix</keyword>
<dbReference type="PANTHER" id="PTHR45528:SF12">
    <property type="entry name" value="SENSOR HISTIDINE KINASE ARSS"/>
    <property type="match status" value="1"/>
</dbReference>
<sequence length="397" mass="46146">MSIIKKISILFLISFTLMSIIGFWIDTINSKRIDDLIKDKYLKISNEIFQNIDNKDRVESLINKYDLKRVDAQDKKNRELLYYEKHTFGFISIKKASFEDEFIIEINFLDENYTLKTPDEENINDKLKLNALIFLDIIVLFLIFLYLLKLLSPLKKITKKIENFSSGNFNSRIDIVSNDEMGTLSKAFNTMAASLEGLIKSREELLRDIGHELRTPIAKGKFLIQKIEDSEQKELLEKIFSDLEVLTSELIELEKLNSTELNISTFSAETLITEALSKLYIEKESNITLLIEEDFKIDADLHYLSIAIKNLLDNALKYATELPITIRASKQKLYVINRGKKLSKEFEYYLEPFTQELSQRDGFGLGLSIVSKIINKHNFSLSYFHKNEENIFCLDFS</sequence>
<dbReference type="Gene3D" id="1.10.8.500">
    <property type="entry name" value="HAMP domain in histidine kinase"/>
    <property type="match status" value="1"/>
</dbReference>
<evidence type="ECO:0000256" key="7">
    <source>
        <dbReference type="ARBA" id="ARBA00022777"/>
    </source>
</evidence>
<accession>T0KQB1</accession>
<evidence type="ECO:0000256" key="8">
    <source>
        <dbReference type="ARBA" id="ARBA00022989"/>
    </source>
</evidence>
<evidence type="ECO:0000256" key="1">
    <source>
        <dbReference type="ARBA" id="ARBA00000085"/>
    </source>
</evidence>
<dbReference type="CDD" id="cd00082">
    <property type="entry name" value="HisKA"/>
    <property type="match status" value="1"/>
</dbReference>
<evidence type="ECO:0000256" key="3">
    <source>
        <dbReference type="ARBA" id="ARBA00012438"/>
    </source>
</evidence>
<dbReference type="InterPro" id="IPR036890">
    <property type="entry name" value="HATPase_C_sf"/>
</dbReference>
<reference evidence="13 14" key="1">
    <citation type="submission" date="2013-07" db="EMBL/GenBank/DDBJ databases">
        <title>Sulfurimonas hongkongensis AST-10 Genome Sequencing.</title>
        <authorList>
            <person name="Cai L."/>
            <person name="Zhang T."/>
        </authorList>
    </citation>
    <scope>NUCLEOTIDE SEQUENCE [LARGE SCALE GENOMIC DNA]</scope>
    <source>
        <strain evidence="13 14">AST-10</strain>
    </source>
</reference>
<comment type="catalytic activity">
    <reaction evidence="1">
        <text>ATP + protein L-histidine = ADP + protein N-phospho-L-histidine.</text>
        <dbReference type="EC" id="2.7.13.3"/>
    </reaction>
</comment>
<comment type="caution">
    <text evidence="13">The sequence shown here is derived from an EMBL/GenBank/DDBJ whole genome shotgun (WGS) entry which is preliminary data.</text>
</comment>
<dbReference type="PATRIC" id="fig|1172190.3.peg.1826"/>
<dbReference type="InterPro" id="IPR047994">
    <property type="entry name" value="ArsS-like"/>
</dbReference>
<dbReference type="SUPFAM" id="SSF55874">
    <property type="entry name" value="ATPase domain of HSP90 chaperone/DNA topoisomerase II/histidine kinase"/>
    <property type="match status" value="1"/>
</dbReference>
<evidence type="ECO:0000256" key="2">
    <source>
        <dbReference type="ARBA" id="ARBA00004141"/>
    </source>
</evidence>
<comment type="subcellular location">
    <subcellularLocation>
        <location evidence="2">Membrane</location>
        <topology evidence="2">Multi-pass membrane protein</topology>
    </subcellularLocation>
</comment>
<dbReference type="GO" id="GO:0016020">
    <property type="term" value="C:membrane"/>
    <property type="evidence" value="ECO:0007669"/>
    <property type="project" value="UniProtKB-SubCell"/>
</dbReference>
<dbReference type="SMART" id="SM00388">
    <property type="entry name" value="HisKA"/>
    <property type="match status" value="1"/>
</dbReference>
<dbReference type="STRING" id="1172190.M947_09445"/>
<feature type="domain" description="Histidine kinase" evidence="11">
    <location>
        <begin position="208"/>
        <end position="397"/>
    </location>
</feature>
<dbReference type="InterPro" id="IPR036097">
    <property type="entry name" value="HisK_dim/P_sf"/>
</dbReference>
<dbReference type="eggNOG" id="COG0642">
    <property type="taxonomic scope" value="Bacteria"/>
</dbReference>
<gene>
    <name evidence="13" type="ORF">M947_09445</name>
</gene>
<keyword evidence="5" id="KW-0808">Transferase</keyword>
<dbReference type="PANTHER" id="PTHR45528">
    <property type="entry name" value="SENSOR HISTIDINE KINASE CPXA"/>
    <property type="match status" value="1"/>
</dbReference>